<accession>F2UG20</accession>
<protein>
    <submittedName>
        <fullName evidence="3">Uncharacterized protein</fullName>
    </submittedName>
</protein>
<feature type="chain" id="PRO_5003287627" evidence="2">
    <location>
        <begin position="22"/>
        <end position="692"/>
    </location>
</feature>
<gene>
    <name evidence="3" type="ORF">PTSG_06521</name>
</gene>
<evidence type="ECO:0000313" key="4">
    <source>
        <dbReference type="Proteomes" id="UP000007799"/>
    </source>
</evidence>
<feature type="compositionally biased region" description="Low complexity" evidence="1">
    <location>
        <begin position="31"/>
        <end position="57"/>
    </location>
</feature>
<dbReference type="RefSeq" id="XP_004991905.1">
    <property type="nucleotide sequence ID" value="XM_004991848.1"/>
</dbReference>
<name>F2UG20_SALR5</name>
<proteinExistence type="predicted"/>
<sequence length="692" mass="77136">MSVRLLLLLLTLGLVAAPSATMRVMAMAASSESSAGDGDADPRAASPRASAFSSSTAHLGVGATQAPPKRVTNAQRAADAAWRAAPADAPSQYLVDKKPTNDGGLLFVYTNDKDAGAAPEEHPLPPCDVSAVISYRERIDPIHQIIQTRLRQEGVCHFHLVVVLWDVAWTKHQVEEYVRVLKTRPRTTLLIHRGSLTCYMCLRNMALPYIASTKYTLWADHGTLWKDNMLAVMLKTARTDPRKPVLVAPHVNEFESTDGHITVWRNSTMAEEGDSHHPHTYILLYSSAKDRPLSIRQRFGTVAPKGTTVVNGVAATDLAEPHIYLTANQYYFQAPFSGGQGRLMHTLSLPILRKFGRQRQVTQVEAEGAFPLPSSGYEASDVINFMWQWEPMTNIQHTHYTNANNGFVDLNFRCLHSDLTMRLSEMSMLERVPNDPQTHAALIMGQLGLAFWHQFCFVDGADVNVAKHPMQLSQGAFTCNRWLSLPEALGMHPHTRKSRGIVFRSEFSVLHSVPFNLTAADELRGAWDERVRHLSWTSVSRLAEGKVETKCLDRRYAIAIISGLDTNLPGHLRLLRSLQGLSSLVLEEAGEPTGKTKASSTRTQLWLLLKTRPLKKTPVPLRSFAALLDDVVEQVRLHNPQHTGQFLKVQYLSAEGDATEQYVLWTAGLKVRGVRHHRIALQELQGALRPRW</sequence>
<feature type="signal peptide" evidence="2">
    <location>
        <begin position="1"/>
        <end position="21"/>
    </location>
</feature>
<organism evidence="4">
    <name type="scientific">Salpingoeca rosetta (strain ATCC 50818 / BSB-021)</name>
    <dbReference type="NCBI Taxonomy" id="946362"/>
    <lineage>
        <taxon>Eukaryota</taxon>
        <taxon>Choanoflagellata</taxon>
        <taxon>Craspedida</taxon>
        <taxon>Salpingoecidae</taxon>
        <taxon>Salpingoeca</taxon>
    </lineage>
</organism>
<feature type="region of interest" description="Disordered" evidence="1">
    <location>
        <begin position="31"/>
        <end position="70"/>
    </location>
</feature>
<evidence type="ECO:0000256" key="2">
    <source>
        <dbReference type="SAM" id="SignalP"/>
    </source>
</evidence>
<keyword evidence="2" id="KW-0732">Signal</keyword>
<dbReference type="EMBL" id="GL832972">
    <property type="protein sequence ID" value="EGD75448.1"/>
    <property type="molecule type" value="Genomic_DNA"/>
</dbReference>
<evidence type="ECO:0000313" key="3">
    <source>
        <dbReference type="EMBL" id="EGD75448.1"/>
    </source>
</evidence>
<dbReference type="KEGG" id="sre:PTSG_06521"/>
<dbReference type="Proteomes" id="UP000007799">
    <property type="component" value="Unassembled WGS sequence"/>
</dbReference>
<dbReference type="GeneID" id="16072465"/>
<dbReference type="AlphaFoldDB" id="F2UG20"/>
<evidence type="ECO:0000256" key="1">
    <source>
        <dbReference type="SAM" id="MobiDB-lite"/>
    </source>
</evidence>
<reference evidence="3" key="1">
    <citation type="submission" date="2009-08" db="EMBL/GenBank/DDBJ databases">
        <title>Annotation of Salpingoeca rosetta.</title>
        <authorList>
            <consortium name="The Broad Institute Genome Sequencing Platform"/>
            <person name="Russ C."/>
            <person name="Cuomo C."/>
            <person name="Burger G."/>
            <person name="Gray M.W."/>
            <person name="Holland P.W.H."/>
            <person name="King N."/>
            <person name="Lang F.B.F."/>
            <person name="Roger A.J."/>
            <person name="Ruiz-Trillo I."/>
            <person name="Young S.K."/>
            <person name="Zeng Q."/>
            <person name="Gargeya S."/>
            <person name="Alvarado L."/>
            <person name="Berlin A."/>
            <person name="Chapman S.B."/>
            <person name="Chen Z."/>
            <person name="Freedman E."/>
            <person name="Gellesch M."/>
            <person name="Goldberg J."/>
            <person name="Griggs A."/>
            <person name="Gujja S."/>
            <person name="Heilman E."/>
            <person name="Heiman D."/>
            <person name="Howarth C."/>
            <person name="Mehta T."/>
            <person name="Neiman D."/>
            <person name="Pearson M."/>
            <person name="Roberts A."/>
            <person name="Saif S."/>
            <person name="Shea T."/>
            <person name="Shenoy N."/>
            <person name="Sisk P."/>
            <person name="Stolte C."/>
            <person name="Sykes S."/>
            <person name="White J."/>
            <person name="Yandava C."/>
            <person name="Haas B."/>
            <person name="Nusbaum C."/>
            <person name="Birren B."/>
        </authorList>
    </citation>
    <scope>NUCLEOTIDE SEQUENCE [LARGE SCALE GENOMIC DNA]</scope>
    <source>
        <strain evidence="3">ATCC 50818</strain>
    </source>
</reference>
<dbReference type="InParanoid" id="F2UG20"/>
<keyword evidence="4" id="KW-1185">Reference proteome</keyword>